<organism evidence="11 12">
    <name type="scientific">Christensenella tenuis</name>
    <dbReference type="NCBI Taxonomy" id="2763033"/>
    <lineage>
        <taxon>Bacteria</taxon>
        <taxon>Bacillati</taxon>
        <taxon>Bacillota</taxon>
        <taxon>Clostridia</taxon>
        <taxon>Christensenellales</taxon>
        <taxon>Christensenellaceae</taxon>
        <taxon>Christensenella</taxon>
    </lineage>
</organism>
<dbReference type="InterPro" id="IPR002941">
    <property type="entry name" value="DNA_methylase_N4/N6"/>
</dbReference>
<comment type="caution">
    <text evidence="11">The sequence shown here is derived from an EMBL/GenBank/DDBJ whole genome shotgun (WGS) entry which is preliminary data.</text>
</comment>
<evidence type="ECO:0000256" key="7">
    <source>
        <dbReference type="ARBA" id="ARBA00049120"/>
    </source>
</evidence>
<name>A0ABR7EEH5_9FIRM</name>
<evidence type="ECO:0000256" key="2">
    <source>
        <dbReference type="ARBA" id="ARBA00022603"/>
    </source>
</evidence>
<sequence length="344" mass="38262">MKLDVIYQKDVSKGLEELPDRSIQCCVTSPPYYGLRDYGMKGQIGIENTPEKYIKKLTEVFREVKRVLCDTGTLWIVIADSYAGSGKGAWKNKSKSKETYIPDPGSTVTRLRTVRGTVKPKDMIGIPWMLAFALRDDGWYLRQDIIWAKPNPMPESVRDRCTKSHEYIFLFSKSRKYYFNADAVKEPIAASSAARLAQDIARQRGSVRVPGKKNGPMKAVIGKGSSRTFRGGGAYTGAKSFHNSTPAARNSHGNVPNESGLRNKRSVWTVATVGYKKAHFATFPPKLIEPCIIAGTPTGGIVLDPFIGTGTTGEVAKKNGRHYIGYELNPEYIELAQDRIFERI</sequence>
<reference evidence="11 12" key="1">
    <citation type="submission" date="2020-08" db="EMBL/GenBank/DDBJ databases">
        <title>Genome public.</title>
        <authorList>
            <person name="Liu C."/>
            <person name="Sun Q."/>
        </authorList>
    </citation>
    <scope>NUCLEOTIDE SEQUENCE [LARGE SCALE GENOMIC DNA]</scope>
    <source>
        <strain evidence="11 12">NSJ-35</strain>
    </source>
</reference>
<dbReference type="InterPro" id="IPR029063">
    <property type="entry name" value="SAM-dependent_MTases_sf"/>
</dbReference>
<feature type="compositionally biased region" description="Polar residues" evidence="9">
    <location>
        <begin position="241"/>
        <end position="257"/>
    </location>
</feature>
<dbReference type="InterPro" id="IPR017985">
    <property type="entry name" value="MeTrfase_CN4_CS"/>
</dbReference>
<keyword evidence="5" id="KW-0680">Restriction system</keyword>
<dbReference type="Proteomes" id="UP000606889">
    <property type="component" value="Unassembled WGS sequence"/>
</dbReference>
<evidence type="ECO:0000259" key="10">
    <source>
        <dbReference type="Pfam" id="PF01555"/>
    </source>
</evidence>
<feature type="region of interest" description="Disordered" evidence="9">
    <location>
        <begin position="240"/>
        <end position="260"/>
    </location>
</feature>
<evidence type="ECO:0000313" key="11">
    <source>
        <dbReference type="EMBL" id="MBC5648182.1"/>
    </source>
</evidence>
<proteinExistence type="inferred from homology"/>
<dbReference type="EC" id="2.1.1.-" evidence="8"/>
<keyword evidence="4" id="KW-0949">S-adenosyl-L-methionine</keyword>
<dbReference type="Gene3D" id="3.40.50.150">
    <property type="entry name" value="Vaccinia Virus protein VP39"/>
    <property type="match status" value="1"/>
</dbReference>
<dbReference type="RefSeq" id="WP_186857683.1">
    <property type="nucleotide sequence ID" value="NZ_JACOON010000003.1"/>
</dbReference>
<evidence type="ECO:0000256" key="6">
    <source>
        <dbReference type="ARBA" id="ARBA00023125"/>
    </source>
</evidence>
<evidence type="ECO:0000256" key="9">
    <source>
        <dbReference type="SAM" id="MobiDB-lite"/>
    </source>
</evidence>
<dbReference type="InterPro" id="IPR001091">
    <property type="entry name" value="RM_Methyltransferase"/>
</dbReference>
<keyword evidence="2" id="KW-0489">Methyltransferase</keyword>
<evidence type="ECO:0000256" key="4">
    <source>
        <dbReference type="ARBA" id="ARBA00022691"/>
    </source>
</evidence>
<dbReference type="PROSITE" id="PS00093">
    <property type="entry name" value="N4_MTASE"/>
    <property type="match status" value="1"/>
</dbReference>
<comment type="catalytic activity">
    <reaction evidence="7">
        <text>a 2'-deoxycytidine in DNA + S-adenosyl-L-methionine = an N(4)-methyl-2'-deoxycytidine in DNA + S-adenosyl-L-homocysteine + H(+)</text>
        <dbReference type="Rhea" id="RHEA:16857"/>
        <dbReference type="Rhea" id="RHEA-COMP:11369"/>
        <dbReference type="Rhea" id="RHEA-COMP:13674"/>
        <dbReference type="ChEBI" id="CHEBI:15378"/>
        <dbReference type="ChEBI" id="CHEBI:57856"/>
        <dbReference type="ChEBI" id="CHEBI:59789"/>
        <dbReference type="ChEBI" id="CHEBI:85452"/>
        <dbReference type="ChEBI" id="CHEBI:137933"/>
        <dbReference type="EC" id="2.1.1.113"/>
    </reaction>
</comment>
<evidence type="ECO:0000256" key="3">
    <source>
        <dbReference type="ARBA" id="ARBA00022679"/>
    </source>
</evidence>
<comment type="similarity">
    <text evidence="1">Belongs to the N(4)/N(6)-methyltransferase family. N(4) subfamily.</text>
</comment>
<dbReference type="PRINTS" id="PR00508">
    <property type="entry name" value="S21N4MTFRASE"/>
</dbReference>
<protein>
    <recommendedName>
        <fullName evidence="8">Methyltransferase</fullName>
        <ecNumber evidence="8">2.1.1.-</ecNumber>
    </recommendedName>
</protein>
<feature type="domain" description="DNA methylase N-4/N-6" evidence="10">
    <location>
        <begin position="23"/>
        <end position="337"/>
    </location>
</feature>
<gene>
    <name evidence="11" type="ORF">H8S18_07515</name>
</gene>
<evidence type="ECO:0000313" key="12">
    <source>
        <dbReference type="Proteomes" id="UP000606889"/>
    </source>
</evidence>
<evidence type="ECO:0000256" key="5">
    <source>
        <dbReference type="ARBA" id="ARBA00022747"/>
    </source>
</evidence>
<evidence type="ECO:0000256" key="1">
    <source>
        <dbReference type="ARBA" id="ARBA00010203"/>
    </source>
</evidence>
<dbReference type="Pfam" id="PF01555">
    <property type="entry name" value="N6_N4_Mtase"/>
    <property type="match status" value="1"/>
</dbReference>
<keyword evidence="3" id="KW-0808">Transferase</keyword>
<keyword evidence="12" id="KW-1185">Reference proteome</keyword>
<accession>A0ABR7EEH5</accession>
<dbReference type="EMBL" id="JACOON010000003">
    <property type="protein sequence ID" value="MBC5648182.1"/>
    <property type="molecule type" value="Genomic_DNA"/>
</dbReference>
<keyword evidence="6" id="KW-0238">DNA-binding</keyword>
<dbReference type="SUPFAM" id="SSF53335">
    <property type="entry name" value="S-adenosyl-L-methionine-dependent methyltransferases"/>
    <property type="match status" value="1"/>
</dbReference>
<evidence type="ECO:0000256" key="8">
    <source>
        <dbReference type="RuleBase" id="RU362026"/>
    </source>
</evidence>